<name>A0A4U8YW05_9BACT</name>
<proteinExistence type="inferred from homology"/>
<dbReference type="Pfam" id="PF00437">
    <property type="entry name" value="T2SSE"/>
    <property type="match status" value="1"/>
</dbReference>
<dbReference type="InterPro" id="IPR001482">
    <property type="entry name" value="T2SS/T4SS_dom"/>
</dbReference>
<dbReference type="GO" id="GO:0016887">
    <property type="term" value="F:ATP hydrolysis activity"/>
    <property type="evidence" value="ECO:0007669"/>
    <property type="project" value="InterPro"/>
</dbReference>
<dbReference type="Gene3D" id="3.30.450.380">
    <property type="match status" value="1"/>
</dbReference>
<sequence>MTLRDRIRQGTADGLNATASNAMTSEAFYALKSGVHQKLVERLDLHTLTDLPKEALAASVKTALLDITASDKVPLNARERTVLISDIMDEIMGFGPIDTLVNDQTVQDILVNGHDKVYVEKEGMLHLTPITFRDNDHLMQVIDKIVSAVGRRIDEASPMVDARMPDGSRVNVIIPPLSLSGPLLSIRKFGAVPVSEAMMLANQTFTKEMMAFLRAAVHAKLNILISGGTGAGKTTLLNVLSAHIPDHERIVTIEDSAELRLNQHHTLSLESRPANIEGKGEITLTDLVKNSLRMRPDRIIVGETRGAEVMDMLQAMNTGHPGSMSTIHANSPSDAISRMEIMAGMSHAFFSEVSIRRLISQAIHIIVQLARLADGKRRITSISEVMGMEGDTVITRPLFTFEQQSMDDRGAIRGIFKGEGHTPRYADHIRSFGIRLDPEAFSTSLEVSP</sequence>
<organism evidence="3 4">
    <name type="scientific">Desulfoluna butyratoxydans</name>
    <dbReference type="NCBI Taxonomy" id="231438"/>
    <lineage>
        <taxon>Bacteria</taxon>
        <taxon>Pseudomonadati</taxon>
        <taxon>Thermodesulfobacteriota</taxon>
        <taxon>Desulfobacteria</taxon>
        <taxon>Desulfobacterales</taxon>
        <taxon>Desulfolunaceae</taxon>
        <taxon>Desulfoluna</taxon>
    </lineage>
</organism>
<reference evidence="3 4" key="1">
    <citation type="submission" date="2019-03" db="EMBL/GenBank/DDBJ databases">
        <authorList>
            <person name="Nijsse B."/>
        </authorList>
    </citation>
    <scope>NUCLEOTIDE SEQUENCE [LARGE SCALE GENOMIC DNA]</scope>
    <source>
        <strain evidence="3">Desulfoluna butyratoxydans MSL71</strain>
    </source>
</reference>
<dbReference type="InterPro" id="IPR050921">
    <property type="entry name" value="T4SS_GSP_E_ATPase"/>
</dbReference>
<dbReference type="PANTHER" id="PTHR30486">
    <property type="entry name" value="TWITCHING MOTILITY PROTEIN PILT"/>
    <property type="match status" value="1"/>
</dbReference>
<evidence type="ECO:0000259" key="2">
    <source>
        <dbReference type="Pfam" id="PF00437"/>
    </source>
</evidence>
<feature type="domain" description="Bacterial type II secretion system protein E" evidence="2">
    <location>
        <begin position="93"/>
        <end position="374"/>
    </location>
</feature>
<dbReference type="Gene3D" id="3.40.50.300">
    <property type="entry name" value="P-loop containing nucleotide triphosphate hydrolases"/>
    <property type="match status" value="1"/>
</dbReference>
<dbReference type="EMBL" id="CAADHO010000008">
    <property type="protein sequence ID" value="VFQ46172.1"/>
    <property type="molecule type" value="Genomic_DNA"/>
</dbReference>
<gene>
    <name evidence="3" type="ORF">MSL71_38350</name>
</gene>
<keyword evidence="4" id="KW-1185">Reference proteome</keyword>
<comment type="similarity">
    <text evidence="1">Belongs to the GSP E family.</text>
</comment>
<dbReference type="RefSeq" id="WP_180143583.1">
    <property type="nucleotide sequence ID" value="NZ_CAADHO010000008.1"/>
</dbReference>
<protein>
    <submittedName>
        <fullName evidence="3">Type ii secretion system protein e</fullName>
    </submittedName>
</protein>
<dbReference type="Proteomes" id="UP000507962">
    <property type="component" value="Unassembled WGS sequence"/>
</dbReference>
<dbReference type="InterPro" id="IPR027417">
    <property type="entry name" value="P-loop_NTPase"/>
</dbReference>
<evidence type="ECO:0000313" key="3">
    <source>
        <dbReference type="EMBL" id="VFQ46172.1"/>
    </source>
</evidence>
<dbReference type="PANTHER" id="PTHR30486:SF15">
    <property type="entry name" value="TYPE II_IV SECRETION SYSTEM ATPASE"/>
    <property type="match status" value="1"/>
</dbReference>
<dbReference type="SUPFAM" id="SSF52540">
    <property type="entry name" value="P-loop containing nucleoside triphosphate hydrolases"/>
    <property type="match status" value="1"/>
</dbReference>
<accession>A0A4U8YW05</accession>
<dbReference type="AlphaFoldDB" id="A0A4U8YW05"/>
<evidence type="ECO:0000256" key="1">
    <source>
        <dbReference type="ARBA" id="ARBA00006611"/>
    </source>
</evidence>
<evidence type="ECO:0000313" key="4">
    <source>
        <dbReference type="Proteomes" id="UP000507962"/>
    </source>
</evidence>
<dbReference type="CDD" id="cd01130">
    <property type="entry name" value="VirB11-like_ATPase"/>
    <property type="match status" value="1"/>
</dbReference>